<name>A0A498C456_9MICO</name>
<proteinExistence type="predicted"/>
<dbReference type="AlphaFoldDB" id="A0A498C456"/>
<evidence type="ECO:0000256" key="1">
    <source>
        <dbReference type="SAM" id="Phobius"/>
    </source>
</evidence>
<dbReference type="Proteomes" id="UP000273158">
    <property type="component" value="Unassembled WGS sequence"/>
</dbReference>
<keyword evidence="3" id="KW-1185">Reference proteome</keyword>
<comment type="caution">
    <text evidence="2">The sequence shown here is derived from an EMBL/GenBank/DDBJ whole genome shotgun (WGS) entry which is preliminary data.</text>
</comment>
<sequence length="267" mass="30134">MSASRKRVVMPEWVNEVVPVVQLFLNAGALIAGAVIWKLYVDNLKAASAVKDATIQNVEKSRDHWREKAEELEKRSPEVVEKSLAERIQIRDGEINRLKEDKEFDKIALRTLEIDKAQLEQDLFRTQGFRAMLALEDGYDDDDEPRDEVEPFVEEPPKSIEVSYIGEVAVDSGQLMVTDPCYVDQEWLQERFAVDGEVVKVEDTLFHYSYDGACRATLNGDGYGELAFQKGHAGAGVAFQTGWGDGMYPVYAEKHDGRIVRVYVNVG</sequence>
<accession>A0A498C456</accession>
<dbReference type="EMBL" id="RCDB01000002">
    <property type="protein sequence ID" value="RLK49719.1"/>
    <property type="molecule type" value="Genomic_DNA"/>
</dbReference>
<organism evidence="2 3">
    <name type="scientific">Microbacterium telephonicum</name>
    <dbReference type="NCBI Taxonomy" id="1714841"/>
    <lineage>
        <taxon>Bacteria</taxon>
        <taxon>Bacillati</taxon>
        <taxon>Actinomycetota</taxon>
        <taxon>Actinomycetes</taxon>
        <taxon>Micrococcales</taxon>
        <taxon>Microbacteriaceae</taxon>
        <taxon>Microbacterium</taxon>
    </lineage>
</organism>
<gene>
    <name evidence="2" type="ORF">C7474_1881</name>
</gene>
<keyword evidence="1" id="KW-0472">Membrane</keyword>
<keyword evidence="1" id="KW-1133">Transmembrane helix</keyword>
<evidence type="ECO:0000313" key="3">
    <source>
        <dbReference type="Proteomes" id="UP000273158"/>
    </source>
</evidence>
<dbReference type="InterPro" id="IPR025335">
    <property type="entry name" value="DUF4241"/>
</dbReference>
<evidence type="ECO:0000313" key="2">
    <source>
        <dbReference type="EMBL" id="RLK49719.1"/>
    </source>
</evidence>
<dbReference type="Pfam" id="PF14025">
    <property type="entry name" value="DUF4241"/>
    <property type="match status" value="1"/>
</dbReference>
<protein>
    <submittedName>
        <fullName evidence="2">Uncharacterized protein DUF4241</fullName>
    </submittedName>
</protein>
<reference evidence="2 3" key="1">
    <citation type="journal article" date="2015" name="Stand. Genomic Sci.">
        <title>Genomic Encyclopedia of Bacterial and Archaeal Type Strains, Phase III: the genomes of soil and plant-associated and newly described type strains.</title>
        <authorList>
            <person name="Whitman W.B."/>
            <person name="Woyke T."/>
            <person name="Klenk H.P."/>
            <person name="Zhou Y."/>
            <person name="Lilburn T.G."/>
            <person name="Beck B.J."/>
            <person name="De Vos P."/>
            <person name="Vandamme P."/>
            <person name="Eisen J.A."/>
            <person name="Garrity G."/>
            <person name="Hugenholtz P."/>
            <person name="Kyrpides N.C."/>
        </authorList>
    </citation>
    <scope>NUCLEOTIDE SEQUENCE [LARGE SCALE GENOMIC DNA]</scope>
    <source>
        <strain evidence="2 3">S2T63</strain>
    </source>
</reference>
<keyword evidence="1" id="KW-0812">Transmembrane</keyword>
<feature type="transmembrane region" description="Helical" evidence="1">
    <location>
        <begin position="20"/>
        <end position="41"/>
    </location>
</feature>